<evidence type="ECO:0000256" key="1">
    <source>
        <dbReference type="PROSITE-ProRule" id="PRU00182"/>
    </source>
</evidence>
<comment type="caution">
    <text evidence="3">The sequence shown here is derived from an EMBL/GenBank/DDBJ whole genome shotgun (WGS) entry which is preliminary data.</text>
</comment>
<proteinExistence type="predicted"/>
<dbReference type="InterPro" id="IPR036986">
    <property type="entry name" value="S4_RNA-bd_sf"/>
</dbReference>
<dbReference type="CDD" id="cd00165">
    <property type="entry name" value="S4"/>
    <property type="match status" value="1"/>
</dbReference>
<dbReference type="Gene3D" id="3.10.290.10">
    <property type="entry name" value="RNA-binding S4 domain"/>
    <property type="match status" value="1"/>
</dbReference>
<sequence length="239" mass="25637">MNIERYLTDHRQGTPRQILRLLRQGRVTVNDAAVDSPLTDVVKADQVRVDGMAVTGRQPQYLIFNKPIGFQLSMDPTSAHSLGSLLNTLDQVRPLKALADLPKEATGLALASDDDHFLTDVAAQKWVSTLRLPLAGVVTELPTLAADLTFSAVKLVPDTLHQTTTATVQTRDLNAAVPTLLALKAINGPVSRVALGPMALPVDLSVASYRGLFPTEIDDLNGPLESSTDSQTETPSKLG</sequence>
<keyword evidence="1" id="KW-0694">RNA-binding</keyword>
<dbReference type="PROSITE" id="PS50889">
    <property type="entry name" value="S4"/>
    <property type="match status" value="1"/>
</dbReference>
<gene>
    <name evidence="3" type="ORF">HEQ44_04785</name>
</gene>
<accession>A0ABX1L5C1</accession>
<name>A0ABX1L5C1_9LACO</name>
<reference evidence="3 4" key="1">
    <citation type="submission" date="2020-03" db="EMBL/GenBank/DDBJ databases">
        <authorList>
            <person name="Zhang Z."/>
            <person name="Guo Z."/>
            <person name="Hou Q."/>
            <person name="Shen X."/>
        </authorList>
    </citation>
    <scope>NUCLEOTIDE SEQUENCE [LARGE SCALE GENOMIC DNA]</scope>
    <source>
        <strain evidence="3 4">HBUAS51329</strain>
    </source>
</reference>
<dbReference type="SUPFAM" id="SSF55174">
    <property type="entry name" value="Alpha-L RNA-binding motif"/>
    <property type="match status" value="1"/>
</dbReference>
<feature type="compositionally biased region" description="Polar residues" evidence="2">
    <location>
        <begin position="224"/>
        <end position="239"/>
    </location>
</feature>
<evidence type="ECO:0000313" key="3">
    <source>
        <dbReference type="EMBL" id="NLR29494.1"/>
    </source>
</evidence>
<evidence type="ECO:0000313" key="4">
    <source>
        <dbReference type="Proteomes" id="UP000707477"/>
    </source>
</evidence>
<dbReference type="RefSeq" id="WP_168849498.1">
    <property type="nucleotide sequence ID" value="NZ_JAAVSD010000010.1"/>
</dbReference>
<keyword evidence="4" id="KW-1185">Reference proteome</keyword>
<feature type="region of interest" description="Disordered" evidence="2">
    <location>
        <begin position="220"/>
        <end position="239"/>
    </location>
</feature>
<organism evidence="3 4">
    <name type="scientific">Levilactobacillus tujiorum</name>
    <dbReference type="NCBI Taxonomy" id="2912243"/>
    <lineage>
        <taxon>Bacteria</taxon>
        <taxon>Bacillati</taxon>
        <taxon>Bacillota</taxon>
        <taxon>Bacilli</taxon>
        <taxon>Lactobacillales</taxon>
        <taxon>Lactobacillaceae</taxon>
        <taxon>Levilactobacillus</taxon>
    </lineage>
</organism>
<dbReference type="Proteomes" id="UP000707477">
    <property type="component" value="Unassembled WGS sequence"/>
</dbReference>
<dbReference type="EMBL" id="JAAVSD010000010">
    <property type="protein sequence ID" value="NLR29494.1"/>
    <property type="molecule type" value="Genomic_DNA"/>
</dbReference>
<protein>
    <submittedName>
        <fullName evidence="3">16S rRNA pseudouridylate synthase</fullName>
    </submittedName>
</protein>
<evidence type="ECO:0000256" key="2">
    <source>
        <dbReference type="SAM" id="MobiDB-lite"/>
    </source>
</evidence>